<protein>
    <submittedName>
        <fullName evidence="3">Pimeloyl-ACP methyl ester carboxylesterase</fullName>
    </submittedName>
</protein>
<feature type="domain" description="AB hydrolase-1" evidence="2">
    <location>
        <begin position="7"/>
        <end position="240"/>
    </location>
</feature>
<dbReference type="EMBL" id="JAAOYO010000002">
    <property type="protein sequence ID" value="NII40680.1"/>
    <property type="molecule type" value="Genomic_DNA"/>
</dbReference>
<dbReference type="PANTHER" id="PTHR43798:SF31">
    <property type="entry name" value="AB HYDROLASE SUPERFAMILY PROTEIN YCLE"/>
    <property type="match status" value="1"/>
</dbReference>
<organism evidence="3 4">
    <name type="scientific">Curtobacterium salicis</name>
    <dbReference type="NCBI Taxonomy" id="1779862"/>
    <lineage>
        <taxon>Bacteria</taxon>
        <taxon>Bacillati</taxon>
        <taxon>Actinomycetota</taxon>
        <taxon>Actinomycetes</taxon>
        <taxon>Micrococcales</taxon>
        <taxon>Microbacteriaceae</taxon>
        <taxon>Curtobacterium</taxon>
    </lineage>
</organism>
<keyword evidence="4" id="KW-1185">Reference proteome</keyword>
<dbReference type="SUPFAM" id="SSF53474">
    <property type="entry name" value="alpha/beta-Hydrolases"/>
    <property type="match status" value="1"/>
</dbReference>
<name>A0ABX0T5B9_9MICO</name>
<comment type="caution">
    <text evidence="3">The sequence shown here is derived from an EMBL/GenBank/DDBJ whole genome shotgun (WGS) entry which is preliminary data.</text>
</comment>
<evidence type="ECO:0000259" key="2">
    <source>
        <dbReference type="Pfam" id="PF12697"/>
    </source>
</evidence>
<evidence type="ECO:0000256" key="1">
    <source>
        <dbReference type="ARBA" id="ARBA00022801"/>
    </source>
</evidence>
<keyword evidence="1" id="KW-0378">Hydrolase</keyword>
<dbReference type="InterPro" id="IPR050266">
    <property type="entry name" value="AB_hydrolase_sf"/>
</dbReference>
<reference evidence="3 4" key="1">
    <citation type="submission" date="2020-03" db="EMBL/GenBank/DDBJ databases">
        <title>Above-ground endophytic microbial communities from plants in different locations in the United States.</title>
        <authorList>
            <person name="Frank C."/>
        </authorList>
    </citation>
    <scope>NUCLEOTIDE SEQUENCE [LARGE SCALE GENOMIC DNA]</scope>
    <source>
        <strain evidence="3 4">WW7</strain>
    </source>
</reference>
<dbReference type="Proteomes" id="UP001318300">
    <property type="component" value="Unassembled WGS sequence"/>
</dbReference>
<evidence type="ECO:0000313" key="3">
    <source>
        <dbReference type="EMBL" id="NII40680.1"/>
    </source>
</evidence>
<dbReference type="Gene3D" id="3.40.50.1820">
    <property type="entry name" value="alpha/beta hydrolase"/>
    <property type="match status" value="1"/>
</dbReference>
<dbReference type="RefSeq" id="WP_166779771.1">
    <property type="nucleotide sequence ID" value="NZ_JAAOYO010000002.1"/>
</dbReference>
<gene>
    <name evidence="3" type="ORF">E9228_001316</name>
</gene>
<dbReference type="PANTHER" id="PTHR43798">
    <property type="entry name" value="MONOACYLGLYCEROL LIPASE"/>
    <property type="match status" value="1"/>
</dbReference>
<dbReference type="InterPro" id="IPR029058">
    <property type="entry name" value="AB_hydrolase_fold"/>
</dbReference>
<evidence type="ECO:0000313" key="4">
    <source>
        <dbReference type="Proteomes" id="UP001318300"/>
    </source>
</evidence>
<proteinExistence type="predicted"/>
<sequence>MTATAFCLHALGSSSQEFQALRARLDGTLDLVGIDLPGFGTSSAEGGTTVEEMAVLVERAIGTSGATEWALIGHSMGGKVASVVAGRTMSGANGLFGLRAVVLLAASPLAPEPMDEERRASMLSWAADHEIGPDEAAEFVSANTAAPLPPEPYAMAVHDVQRADPGAWTAWLLRGSREDWSDAVEPSPVPALVLAGAEDGDLGPEAQRELNLPHWPRGEFDVVPGAAHLLPWEQPDAVADRIRSFWERRVDHGPAVPTASARVIASPRVSAKNRGVLAVRALPDDPAAEPRALSVAQLDTLRAVARVVVPQPAGRQIDLALRVDAQLADGLGDGWRVDGLPTDPDAYRAALDVLAPEAAVSDEHLADVLDAIDAGTYTPAGGTLDGGQLRAWSEDAGVDLVKQWLAHPATMAAIDYDGFANGGDGVRKQGFQLLGAGQREAWEPDGATP</sequence>
<dbReference type="InterPro" id="IPR000073">
    <property type="entry name" value="AB_hydrolase_1"/>
</dbReference>
<dbReference type="Pfam" id="PF12697">
    <property type="entry name" value="Abhydrolase_6"/>
    <property type="match status" value="1"/>
</dbReference>
<accession>A0ABX0T5B9</accession>